<dbReference type="CDD" id="cd23821">
    <property type="entry name" value="RWD_IMPACT"/>
    <property type="match status" value="1"/>
</dbReference>
<evidence type="ECO:0000259" key="16">
    <source>
        <dbReference type="PROSITE" id="PS51873"/>
    </source>
</evidence>
<evidence type="ECO:0000256" key="6">
    <source>
        <dbReference type="ARBA" id="ARBA00022679"/>
    </source>
</evidence>
<evidence type="ECO:0000256" key="3">
    <source>
        <dbReference type="ARBA" id="ARBA00003976"/>
    </source>
</evidence>
<evidence type="ECO:0000259" key="15">
    <source>
        <dbReference type="PROSITE" id="PS50908"/>
    </source>
</evidence>
<dbReference type="GeneID" id="105034871"/>
<dbReference type="InterPro" id="IPR031127">
    <property type="entry name" value="E3_UB_ligase_RBR"/>
</dbReference>
<accession>A0A6I9QHB6</accession>
<dbReference type="EC" id="2.3.2.31" evidence="5"/>
<evidence type="ECO:0000259" key="14">
    <source>
        <dbReference type="PROSITE" id="PS50089"/>
    </source>
</evidence>
<keyword evidence="11" id="KW-0862">Zinc</keyword>
<feature type="domain" description="RING-type" evidence="14">
    <location>
        <begin position="365"/>
        <end position="413"/>
    </location>
</feature>
<proteinExistence type="inferred from homology"/>
<dbReference type="InterPro" id="IPR002867">
    <property type="entry name" value="IBR_dom"/>
</dbReference>
<reference evidence="18" key="1">
    <citation type="submission" date="2025-08" db="UniProtKB">
        <authorList>
            <consortium name="RefSeq"/>
        </authorList>
    </citation>
    <scope>IDENTIFICATION</scope>
</reference>
<dbReference type="RefSeq" id="XP_010908490.1">
    <property type="nucleotide sequence ID" value="XM_010910188.3"/>
</dbReference>
<evidence type="ECO:0000256" key="11">
    <source>
        <dbReference type="ARBA" id="ARBA00022833"/>
    </source>
</evidence>
<dbReference type="PROSITE" id="PS50908">
    <property type="entry name" value="RWD"/>
    <property type="match status" value="1"/>
</dbReference>
<dbReference type="FunFam" id="1.20.120.1750:FF:000029">
    <property type="entry name" value="RBR-type E3 ubiquitin transferase"/>
    <property type="match status" value="1"/>
</dbReference>
<dbReference type="Pfam" id="PF22191">
    <property type="entry name" value="IBR_1"/>
    <property type="match status" value="1"/>
</dbReference>
<evidence type="ECO:0000256" key="9">
    <source>
        <dbReference type="ARBA" id="ARBA00022771"/>
    </source>
</evidence>
<protein>
    <recommendedName>
        <fullName evidence="5">RBR-type E3 ubiquitin transferase</fullName>
        <ecNumber evidence="5">2.3.2.31</ecNumber>
    </recommendedName>
</protein>
<dbReference type="AlphaFoldDB" id="A0A6I9QHB6"/>
<feature type="compositionally biased region" description="Basic and acidic residues" evidence="13">
    <location>
        <begin position="91"/>
        <end position="111"/>
    </location>
</feature>
<comment type="function">
    <text evidence="3">Might act as an E3 ubiquitin-protein ligase, or as part of E3 complex, which accepts ubiquitin from specific E2 ubiquitin-conjugating enzymes and then transfers it to substrates.</text>
</comment>
<comment type="catalytic activity">
    <reaction evidence="1">
        <text>[E2 ubiquitin-conjugating enzyme]-S-ubiquitinyl-L-cysteine + [acceptor protein]-L-lysine = [E2 ubiquitin-conjugating enzyme]-L-cysteine + [acceptor protein]-N(6)-ubiquitinyl-L-lysine.</text>
        <dbReference type="EC" id="2.3.2.31"/>
    </reaction>
</comment>
<dbReference type="InterPro" id="IPR016135">
    <property type="entry name" value="UBQ-conjugating_enzyme/RWD"/>
</dbReference>
<dbReference type="GO" id="GO:0016567">
    <property type="term" value="P:protein ubiquitination"/>
    <property type="evidence" value="ECO:0007669"/>
    <property type="project" value="InterPro"/>
</dbReference>
<dbReference type="Gene3D" id="3.30.40.10">
    <property type="entry name" value="Zinc/RING finger domain, C3HC4 (zinc finger)"/>
    <property type="match status" value="1"/>
</dbReference>
<dbReference type="PROSITE" id="PS50089">
    <property type="entry name" value="ZF_RING_2"/>
    <property type="match status" value="1"/>
</dbReference>
<dbReference type="Gene3D" id="1.20.120.1750">
    <property type="match status" value="1"/>
</dbReference>
<evidence type="ECO:0000313" key="17">
    <source>
        <dbReference type="Proteomes" id="UP000504607"/>
    </source>
</evidence>
<feature type="domain" description="RWD" evidence="15">
    <location>
        <begin position="165"/>
        <end position="310"/>
    </location>
</feature>
<gene>
    <name evidence="18" type="primary">LOC105034871</name>
</gene>
<dbReference type="InterPro" id="IPR017907">
    <property type="entry name" value="Znf_RING_CS"/>
</dbReference>
<dbReference type="SMART" id="SM00647">
    <property type="entry name" value="IBR"/>
    <property type="match status" value="2"/>
</dbReference>
<dbReference type="InParanoid" id="A0A6I9QHB6"/>
<dbReference type="Pfam" id="PF01485">
    <property type="entry name" value="IBR"/>
    <property type="match status" value="1"/>
</dbReference>
<evidence type="ECO:0000256" key="8">
    <source>
        <dbReference type="ARBA" id="ARBA00022737"/>
    </source>
</evidence>
<dbReference type="OrthoDB" id="1431934at2759"/>
<dbReference type="Proteomes" id="UP000504607">
    <property type="component" value="Unplaced"/>
</dbReference>
<evidence type="ECO:0000256" key="10">
    <source>
        <dbReference type="ARBA" id="ARBA00022786"/>
    </source>
</evidence>
<dbReference type="InterPro" id="IPR013083">
    <property type="entry name" value="Znf_RING/FYVE/PHD"/>
</dbReference>
<dbReference type="SUPFAM" id="SSF54495">
    <property type="entry name" value="UBC-like"/>
    <property type="match status" value="1"/>
</dbReference>
<dbReference type="InterPro" id="IPR001841">
    <property type="entry name" value="Znf_RING"/>
</dbReference>
<keyword evidence="10" id="KW-0833">Ubl conjugation pathway</keyword>
<feature type="compositionally biased region" description="Basic and acidic residues" evidence="13">
    <location>
        <begin position="14"/>
        <end position="24"/>
    </location>
</feature>
<evidence type="ECO:0000256" key="2">
    <source>
        <dbReference type="ARBA" id="ARBA00001947"/>
    </source>
</evidence>
<keyword evidence="8" id="KW-0677">Repeat</keyword>
<dbReference type="Gene3D" id="3.10.110.10">
    <property type="entry name" value="Ubiquitin Conjugating Enzyme"/>
    <property type="match status" value="1"/>
</dbReference>
<keyword evidence="6" id="KW-0808">Transferase</keyword>
<dbReference type="GO" id="GO:0008270">
    <property type="term" value="F:zinc ion binding"/>
    <property type="evidence" value="ECO:0007669"/>
    <property type="project" value="UniProtKB-KW"/>
</dbReference>
<evidence type="ECO:0000256" key="12">
    <source>
        <dbReference type="PROSITE-ProRule" id="PRU00175"/>
    </source>
</evidence>
<keyword evidence="9 12" id="KW-0863">Zinc-finger</keyword>
<dbReference type="CDD" id="cd23134">
    <property type="entry name" value="RING-HC_ITT1-like"/>
    <property type="match status" value="1"/>
</dbReference>
<evidence type="ECO:0000256" key="1">
    <source>
        <dbReference type="ARBA" id="ARBA00001798"/>
    </source>
</evidence>
<name>A0A6I9QHB6_ELAGV</name>
<dbReference type="PROSITE" id="PS51873">
    <property type="entry name" value="TRIAD"/>
    <property type="match status" value="1"/>
</dbReference>
<keyword evidence="7" id="KW-0479">Metal-binding</keyword>
<evidence type="ECO:0000256" key="13">
    <source>
        <dbReference type="SAM" id="MobiDB-lite"/>
    </source>
</evidence>
<dbReference type="FunFam" id="3.30.40.10:FF:000358">
    <property type="entry name" value="RBR-type E3 ubiquitin transferase"/>
    <property type="match status" value="1"/>
</dbReference>
<dbReference type="InterPro" id="IPR044066">
    <property type="entry name" value="TRIAD_supradom"/>
</dbReference>
<dbReference type="GO" id="GO:0061630">
    <property type="term" value="F:ubiquitin protein ligase activity"/>
    <property type="evidence" value="ECO:0007669"/>
    <property type="project" value="UniProtKB-EC"/>
</dbReference>
<dbReference type="PANTHER" id="PTHR11685">
    <property type="entry name" value="RBR FAMILY RING FINGER AND IBR DOMAIN-CONTAINING"/>
    <property type="match status" value="1"/>
</dbReference>
<keyword evidence="17" id="KW-1185">Reference proteome</keyword>
<dbReference type="PROSITE" id="PS00518">
    <property type="entry name" value="ZF_RING_1"/>
    <property type="match status" value="1"/>
</dbReference>
<evidence type="ECO:0000256" key="4">
    <source>
        <dbReference type="ARBA" id="ARBA00005884"/>
    </source>
</evidence>
<sequence length="670" mass="76934">MAINTVRTRVGGYRHQEREEKDQSKSAMSARGKVWKPKLETATPPTKPSIPNPVQTYSSARFPSESSSNSLKSCRDPIVSNQEQVPTQRIPEQRDENELQEQRDKKKRSEEDSTAELNSQRAEASSVGGGDFDEAVGRLEKLRISGEEPELSEEQIRTNDQLQEDEVLALEAIYGDNVITLDRKRGLRSFQICIHYDVPDDISISAKLHSSSKKLKSGVKGRDGRTECDESDEFLYTFSVRHLPPIILTCLLPRSYPSHHPPYFTIMAQWLDALKISNLCHMLDTIWMEQTGQEVIYRWVEWLQNSSRSYLGFDNGVMLDLYDISDVQDMRAISRSVSPESIIPSIISYNNEKCHEDFLNNLHQCIICFSEYAGSEFVKLPCQHFFCWKCMETYSNMHVEEGTVTKLLCPDAKCGSLIPPGLLKRLLGSEGYERWESLLLQKTLDSMPDVVYCPRCETACLEDEDHHAQCSKCFFSFCTLCRERRHVGVKCMTPEAKLLILQERQNSTRLKGDQLHREREIINEILSVREALRDAKQCPSCKMAISRTEGCNKMVCQNCGQFFCYRCNKAIDGYDHFREECELFPREEMERWEMHMNPRQVAAQIQAELFADVGHPCPNCRQLNAKVGNNNHIFCWACQTHYCALCRKVVRRSSQHYGPKGCKQHTVDPS</sequence>
<feature type="compositionally biased region" description="Polar residues" evidence="13">
    <location>
        <begin position="52"/>
        <end position="72"/>
    </location>
</feature>
<comment type="cofactor">
    <cofactor evidence="2">
        <name>Zn(2+)</name>
        <dbReference type="ChEBI" id="CHEBI:29105"/>
    </cofactor>
</comment>
<dbReference type="SUPFAM" id="SSF57850">
    <property type="entry name" value="RING/U-box"/>
    <property type="match status" value="4"/>
</dbReference>
<comment type="similarity">
    <text evidence="4">Belongs to the RBR family. Ariadne subfamily.</text>
</comment>
<feature type="domain" description="RING-type" evidence="16">
    <location>
        <begin position="361"/>
        <end position="587"/>
    </location>
</feature>
<dbReference type="Pfam" id="PF05773">
    <property type="entry name" value="RWD"/>
    <property type="match status" value="1"/>
</dbReference>
<organism evidence="17 18">
    <name type="scientific">Elaeis guineensis var. tenera</name>
    <name type="common">Oil palm</name>
    <dbReference type="NCBI Taxonomy" id="51953"/>
    <lineage>
        <taxon>Eukaryota</taxon>
        <taxon>Viridiplantae</taxon>
        <taxon>Streptophyta</taxon>
        <taxon>Embryophyta</taxon>
        <taxon>Tracheophyta</taxon>
        <taxon>Spermatophyta</taxon>
        <taxon>Magnoliopsida</taxon>
        <taxon>Liliopsida</taxon>
        <taxon>Arecaceae</taxon>
        <taxon>Arecoideae</taxon>
        <taxon>Cocoseae</taxon>
        <taxon>Elaeidinae</taxon>
        <taxon>Elaeis</taxon>
    </lineage>
</organism>
<dbReference type="KEGG" id="egu:105034871"/>
<dbReference type="SMART" id="SM00591">
    <property type="entry name" value="RWD"/>
    <property type="match status" value="1"/>
</dbReference>
<evidence type="ECO:0000256" key="7">
    <source>
        <dbReference type="ARBA" id="ARBA00022723"/>
    </source>
</evidence>
<dbReference type="FunFam" id="3.10.110.10:FF:000083">
    <property type="entry name" value="RBR-type E3 ubiquitin transferase"/>
    <property type="match status" value="1"/>
</dbReference>
<dbReference type="InterPro" id="IPR006575">
    <property type="entry name" value="RWD_dom"/>
</dbReference>
<evidence type="ECO:0000256" key="5">
    <source>
        <dbReference type="ARBA" id="ARBA00012251"/>
    </source>
</evidence>
<dbReference type="CDD" id="cd20341">
    <property type="entry name" value="BRcat_RBR_RNF14"/>
    <property type="match status" value="1"/>
</dbReference>
<evidence type="ECO:0000313" key="18">
    <source>
        <dbReference type="RefSeq" id="XP_010908490.1"/>
    </source>
</evidence>
<feature type="region of interest" description="Disordered" evidence="13">
    <location>
        <begin position="1"/>
        <end position="132"/>
    </location>
</feature>
<dbReference type="SMART" id="SM00184">
    <property type="entry name" value="RING"/>
    <property type="match status" value="3"/>
</dbReference>